<dbReference type="Pfam" id="PF00675">
    <property type="entry name" value="Peptidase_M16"/>
    <property type="match status" value="1"/>
</dbReference>
<dbReference type="InterPro" id="IPR011249">
    <property type="entry name" value="Metalloenz_LuxS/M16"/>
</dbReference>
<sequence length="360" mass="40633">MGVEMEGAAEIVKARTDKRDYRRIVLPNSLQVLLISDPDTDKCAASMDVGVGSFSDPAGLEGLAHFLEHMLFYASEKYPVEDSYSKYITEHGGSTNAFTSDEHTNYYFDVNTGGFEEALDRFSQFFTKPLMSPDATTREIKAVNSENQKNLLSDPWRMNQNIRNTNRSSFHPPGQPCKSEHLQILVKTVPIKQGHKLKIVWPVTPEIRHYNEGPCRYLGHLIGHEGEGSLYYILKTLGWATGLSAGESDWSLDFAFFKVSIELTDAGNEHIQDIIGLLFKYVELLQHSGVCEWIFEELSAVCETKFHYQDKIPPIDYVVNISSNMQLYPPKDWLIGSSLPVKFSPSVIKMVLDQLSPNNV</sequence>
<dbReference type="GO" id="GO:0004222">
    <property type="term" value="F:metalloendopeptidase activity"/>
    <property type="evidence" value="ECO:0007669"/>
    <property type="project" value="UniProtKB-EC"/>
</dbReference>
<dbReference type="InterPro" id="IPR050626">
    <property type="entry name" value="Peptidase_M16"/>
</dbReference>
<dbReference type="Proteomes" id="UP001341840">
    <property type="component" value="Unassembled WGS sequence"/>
</dbReference>
<evidence type="ECO:0000256" key="1">
    <source>
        <dbReference type="ARBA" id="ARBA00007261"/>
    </source>
</evidence>
<dbReference type="InterPro" id="IPR011765">
    <property type="entry name" value="Pept_M16_N"/>
</dbReference>
<dbReference type="PROSITE" id="PS00143">
    <property type="entry name" value="INSULINASE"/>
    <property type="match status" value="1"/>
</dbReference>
<dbReference type="EMBL" id="JASCZI010272036">
    <property type="protein sequence ID" value="MED6219482.1"/>
    <property type="molecule type" value="Genomic_DNA"/>
</dbReference>
<evidence type="ECO:0000313" key="12">
    <source>
        <dbReference type="Proteomes" id="UP001341840"/>
    </source>
</evidence>
<reference evidence="11 12" key="1">
    <citation type="journal article" date="2023" name="Plants (Basel)">
        <title>Bridging the Gap: Combining Genomics and Transcriptomics Approaches to Understand Stylosanthes scabra, an Orphan Legume from the Brazilian Caatinga.</title>
        <authorList>
            <person name="Ferreira-Neto J.R.C."/>
            <person name="da Silva M.D."/>
            <person name="Binneck E."/>
            <person name="de Melo N.F."/>
            <person name="da Silva R.H."/>
            <person name="de Melo A.L.T.M."/>
            <person name="Pandolfi V."/>
            <person name="Bustamante F.O."/>
            <person name="Brasileiro-Vidal A.C."/>
            <person name="Benko-Iseppon A.M."/>
        </authorList>
    </citation>
    <scope>NUCLEOTIDE SEQUENCE [LARGE SCALE GENOMIC DNA]</scope>
    <source>
        <tissue evidence="11">Leaves</tissue>
    </source>
</reference>
<feature type="domain" description="Peptidase M16 C-terminal" evidence="9">
    <location>
        <begin position="169"/>
        <end position="298"/>
    </location>
</feature>
<evidence type="ECO:0000256" key="5">
    <source>
        <dbReference type="ARBA" id="ARBA00022833"/>
    </source>
</evidence>
<dbReference type="InterPro" id="IPR001431">
    <property type="entry name" value="Pept_M16_Zn_BS"/>
</dbReference>
<dbReference type="SUPFAM" id="SSF63411">
    <property type="entry name" value="LuxS/MPP-like metallohydrolase"/>
    <property type="match status" value="2"/>
</dbReference>
<evidence type="ECO:0000256" key="3">
    <source>
        <dbReference type="ARBA" id="ARBA00022723"/>
    </source>
</evidence>
<dbReference type="Pfam" id="PF05193">
    <property type="entry name" value="Peptidase_M16_C"/>
    <property type="match status" value="1"/>
</dbReference>
<dbReference type="Gene3D" id="3.30.830.10">
    <property type="entry name" value="Metalloenzyme, LuxS/M16 peptidase-like"/>
    <property type="match status" value="2"/>
</dbReference>
<evidence type="ECO:0000256" key="4">
    <source>
        <dbReference type="ARBA" id="ARBA00022801"/>
    </source>
</evidence>
<keyword evidence="2" id="KW-0645">Protease</keyword>
<name>A0ABU6ZA74_9FABA</name>
<comment type="similarity">
    <text evidence="1 7">Belongs to the peptidase M16 family.</text>
</comment>
<feature type="non-terminal residue" evidence="11">
    <location>
        <position position="360"/>
    </location>
</feature>
<keyword evidence="3" id="KW-0479">Metal-binding</keyword>
<keyword evidence="5" id="KW-0862">Zinc</keyword>
<dbReference type="PANTHER" id="PTHR43690:SF18">
    <property type="entry name" value="INSULIN-DEGRADING ENZYME-RELATED"/>
    <property type="match status" value="1"/>
</dbReference>
<keyword evidence="6" id="KW-0482">Metalloprotease</keyword>
<dbReference type="Pfam" id="PF16187">
    <property type="entry name" value="Peptidase_M16_M"/>
    <property type="match status" value="1"/>
</dbReference>
<gene>
    <name evidence="11" type="primary">PXM16_1</name>
    <name evidence="11" type="ORF">PIB30_036170</name>
</gene>
<evidence type="ECO:0000313" key="11">
    <source>
        <dbReference type="EMBL" id="MED6219482.1"/>
    </source>
</evidence>
<keyword evidence="4 11" id="KW-0378">Hydrolase</keyword>
<keyword evidence="12" id="KW-1185">Reference proteome</keyword>
<proteinExistence type="inferred from homology"/>
<protein>
    <submittedName>
        <fullName evidence="11">Insulin-degrading enzyme-like 1, peroxisomal</fullName>
        <ecNumber evidence="11">3.4.24.56</ecNumber>
    </submittedName>
</protein>
<evidence type="ECO:0000259" key="9">
    <source>
        <dbReference type="Pfam" id="PF05193"/>
    </source>
</evidence>
<accession>A0ABU6ZA74</accession>
<dbReference type="InterPro" id="IPR032632">
    <property type="entry name" value="Peptidase_M16_M"/>
</dbReference>
<evidence type="ECO:0000259" key="8">
    <source>
        <dbReference type="Pfam" id="PF00675"/>
    </source>
</evidence>
<evidence type="ECO:0000256" key="7">
    <source>
        <dbReference type="RuleBase" id="RU004447"/>
    </source>
</evidence>
<feature type="domain" description="Peptidase M16 middle/third" evidence="10">
    <location>
        <begin position="306"/>
        <end position="360"/>
    </location>
</feature>
<evidence type="ECO:0000256" key="2">
    <source>
        <dbReference type="ARBA" id="ARBA00022670"/>
    </source>
</evidence>
<dbReference type="InterPro" id="IPR007863">
    <property type="entry name" value="Peptidase_M16_C"/>
</dbReference>
<dbReference type="EC" id="3.4.24.56" evidence="11"/>
<organism evidence="11 12">
    <name type="scientific">Stylosanthes scabra</name>
    <dbReference type="NCBI Taxonomy" id="79078"/>
    <lineage>
        <taxon>Eukaryota</taxon>
        <taxon>Viridiplantae</taxon>
        <taxon>Streptophyta</taxon>
        <taxon>Embryophyta</taxon>
        <taxon>Tracheophyta</taxon>
        <taxon>Spermatophyta</taxon>
        <taxon>Magnoliopsida</taxon>
        <taxon>eudicotyledons</taxon>
        <taxon>Gunneridae</taxon>
        <taxon>Pentapetalae</taxon>
        <taxon>rosids</taxon>
        <taxon>fabids</taxon>
        <taxon>Fabales</taxon>
        <taxon>Fabaceae</taxon>
        <taxon>Papilionoideae</taxon>
        <taxon>50 kb inversion clade</taxon>
        <taxon>dalbergioids sensu lato</taxon>
        <taxon>Dalbergieae</taxon>
        <taxon>Pterocarpus clade</taxon>
        <taxon>Stylosanthes</taxon>
    </lineage>
</organism>
<comment type="caution">
    <text evidence="11">The sequence shown here is derived from an EMBL/GenBank/DDBJ whole genome shotgun (WGS) entry which is preliminary data.</text>
</comment>
<dbReference type="PANTHER" id="PTHR43690">
    <property type="entry name" value="NARDILYSIN"/>
    <property type="match status" value="1"/>
</dbReference>
<evidence type="ECO:0000259" key="10">
    <source>
        <dbReference type="Pfam" id="PF16187"/>
    </source>
</evidence>
<feature type="domain" description="Peptidase M16 N-terminal" evidence="8">
    <location>
        <begin position="32"/>
        <end position="161"/>
    </location>
</feature>
<evidence type="ECO:0000256" key="6">
    <source>
        <dbReference type="ARBA" id="ARBA00023049"/>
    </source>
</evidence>